<evidence type="ECO:0000256" key="2">
    <source>
        <dbReference type="HAMAP-Rule" id="MF_00684"/>
    </source>
</evidence>
<dbReference type="Proteomes" id="UP001569175">
    <property type="component" value="Unassembled WGS sequence"/>
</dbReference>
<comment type="function">
    <text evidence="2">Catalyzes the hydrolysis of N(4)-acetylcytidine (ac4C).</text>
</comment>
<dbReference type="EMBL" id="JBGOOL010000152">
    <property type="protein sequence ID" value="MEZ8056219.1"/>
    <property type="molecule type" value="Genomic_DNA"/>
</dbReference>
<feature type="active site" description="Proton donor" evidence="2">
    <location>
        <position position="83"/>
    </location>
</feature>
<dbReference type="SMART" id="SM01022">
    <property type="entry name" value="ASCH"/>
    <property type="match status" value="1"/>
</dbReference>
<comment type="catalytic activity">
    <reaction evidence="2">
        <text>N(4)-acetylcytosine + H2O = cytosine + acetate + H(+)</text>
        <dbReference type="Rhea" id="RHEA:62940"/>
        <dbReference type="ChEBI" id="CHEBI:15377"/>
        <dbReference type="ChEBI" id="CHEBI:15378"/>
        <dbReference type="ChEBI" id="CHEBI:16040"/>
        <dbReference type="ChEBI" id="CHEBI:30089"/>
        <dbReference type="ChEBI" id="CHEBI:146134"/>
        <dbReference type="EC" id="3.5.1.135"/>
    </reaction>
</comment>
<feature type="active site" description="Proton acceptor" evidence="2">
    <location>
        <position position="30"/>
    </location>
</feature>
<dbReference type="InterPro" id="IPR008314">
    <property type="entry name" value="AC4CH"/>
</dbReference>
<dbReference type="NCBIfam" id="NF003443">
    <property type="entry name" value="PRK04980.1"/>
    <property type="match status" value="1"/>
</dbReference>
<comment type="catalytic activity">
    <reaction evidence="2">
        <text>N(4)-acetyl-2'-deoxycytidine + H2O = 2'-deoxycytidine + acetate + H(+)</text>
        <dbReference type="Rhea" id="RHEA:62936"/>
        <dbReference type="ChEBI" id="CHEBI:15377"/>
        <dbReference type="ChEBI" id="CHEBI:15378"/>
        <dbReference type="ChEBI" id="CHEBI:15698"/>
        <dbReference type="ChEBI" id="CHEBI:30089"/>
        <dbReference type="ChEBI" id="CHEBI:146133"/>
        <dbReference type="EC" id="3.5.1.135"/>
    </reaction>
</comment>
<dbReference type="Pfam" id="PF04266">
    <property type="entry name" value="ASCH"/>
    <property type="match status" value="1"/>
</dbReference>
<dbReference type="RefSeq" id="WP_371691292.1">
    <property type="nucleotide sequence ID" value="NZ_JBGOOL010000152.1"/>
</dbReference>
<organism evidence="4 5">
    <name type="scientific">Vibrio atlanticus</name>
    <dbReference type="NCBI Taxonomy" id="693153"/>
    <lineage>
        <taxon>Bacteria</taxon>
        <taxon>Pseudomonadati</taxon>
        <taxon>Pseudomonadota</taxon>
        <taxon>Gammaproteobacteria</taxon>
        <taxon>Vibrionales</taxon>
        <taxon>Vibrionaceae</taxon>
        <taxon>Vibrio</taxon>
    </lineage>
</organism>
<evidence type="ECO:0000256" key="1">
    <source>
        <dbReference type="ARBA" id="ARBA00022801"/>
    </source>
</evidence>
<comment type="catalytic activity">
    <reaction evidence="2">
        <text>N(4)-acetylcytidine + H2O = cytidine + acetate + H(+)</text>
        <dbReference type="Rhea" id="RHEA:62932"/>
        <dbReference type="ChEBI" id="CHEBI:15377"/>
        <dbReference type="ChEBI" id="CHEBI:15378"/>
        <dbReference type="ChEBI" id="CHEBI:17562"/>
        <dbReference type="ChEBI" id="CHEBI:30089"/>
        <dbReference type="ChEBI" id="CHEBI:70989"/>
        <dbReference type="EC" id="3.5.1.135"/>
    </reaction>
</comment>
<comment type="caution">
    <text evidence="4">The sequence shown here is derived from an EMBL/GenBank/DDBJ whole genome shotgun (WGS) entry which is preliminary data.</text>
</comment>
<comment type="similarity">
    <text evidence="2">Belongs to the N(4)-acetylcytidine amidohydrolase family.</text>
</comment>
<keyword evidence="1 2" id="KW-0378">Hydrolase</keyword>
<dbReference type="PIRSF" id="PIRSF029143">
    <property type="entry name" value="UCP029143"/>
    <property type="match status" value="1"/>
</dbReference>
<dbReference type="HAMAP" id="MF_00684">
    <property type="entry name" value="ac4C_amidohydr"/>
    <property type="match status" value="1"/>
</dbReference>
<proteinExistence type="inferred from homology"/>
<sequence length="114" mass="13505">MEDIGESWCKSLDRMTFFTRLERQILSGKKTATIRDKSESHYYPGQVVEAFTLEDERKICRLEIVDVENVEFENLCRKHAKAENLPFVFMLKWLLRKIYPTESSLYFVSFKVVG</sequence>
<gene>
    <name evidence="4" type="primary">yqfB</name>
    <name evidence="4" type="ORF">ACED57_24330</name>
</gene>
<name>A0ABV4KUX9_9VIBR</name>
<dbReference type="Gene3D" id="2.30.130.30">
    <property type="entry name" value="Hypothetical protein"/>
    <property type="match status" value="1"/>
</dbReference>
<dbReference type="EC" id="3.5.1.135" evidence="2"/>
<keyword evidence="5" id="KW-1185">Reference proteome</keyword>
<feature type="active site" description="Nucleophile" evidence="2">
    <location>
        <position position="33"/>
    </location>
</feature>
<feature type="domain" description="ASCH" evidence="3">
    <location>
        <begin position="15"/>
        <end position="114"/>
    </location>
</feature>
<dbReference type="PANTHER" id="PTHR38088">
    <property type="entry name" value="UCP029143 FAMILY PROTEIN"/>
    <property type="match status" value="1"/>
</dbReference>
<evidence type="ECO:0000313" key="4">
    <source>
        <dbReference type="EMBL" id="MEZ8056219.1"/>
    </source>
</evidence>
<evidence type="ECO:0000313" key="5">
    <source>
        <dbReference type="Proteomes" id="UP001569175"/>
    </source>
</evidence>
<accession>A0ABV4KUX9</accession>
<protein>
    <recommendedName>
        <fullName evidence="2">N(4)-acetylcytidine amidohydrolase</fullName>
        <shortName evidence="2">ac4C amidohydrolase</shortName>
        <ecNumber evidence="2">3.5.1.135</ecNumber>
    </recommendedName>
</protein>
<reference evidence="4 5" key="1">
    <citation type="submission" date="2024-06" db="EMBL/GenBank/DDBJ databases">
        <authorList>
            <person name="Steensen K."/>
            <person name="Seneca J."/>
            <person name="Bartlau N."/>
            <person name="Yu A.X."/>
            <person name="Polz M.F."/>
        </authorList>
    </citation>
    <scope>NUCLEOTIDE SEQUENCE [LARGE SCALE GENOMIC DNA]</scope>
    <source>
        <strain evidence="4 5">1F9</strain>
    </source>
</reference>
<dbReference type="SUPFAM" id="SSF88697">
    <property type="entry name" value="PUA domain-like"/>
    <property type="match status" value="1"/>
</dbReference>
<dbReference type="CDD" id="cd06552">
    <property type="entry name" value="ASCH_yqfb_like"/>
    <property type="match status" value="1"/>
</dbReference>
<evidence type="ECO:0000259" key="3">
    <source>
        <dbReference type="SMART" id="SM01022"/>
    </source>
</evidence>
<dbReference type="InterPro" id="IPR015947">
    <property type="entry name" value="PUA-like_sf"/>
</dbReference>
<dbReference type="InterPro" id="IPR007374">
    <property type="entry name" value="ASCH_domain"/>
</dbReference>
<dbReference type="PANTHER" id="PTHR38088:SF2">
    <property type="entry name" value="UCP029143 FAMILY PROTEIN"/>
    <property type="match status" value="1"/>
</dbReference>